<evidence type="ECO:0000256" key="8">
    <source>
        <dbReference type="ARBA" id="ARBA00023065"/>
    </source>
</evidence>
<dbReference type="GO" id="GO:0015078">
    <property type="term" value="F:proton transmembrane transporter activity"/>
    <property type="evidence" value="ECO:0007669"/>
    <property type="project" value="InterPro"/>
</dbReference>
<dbReference type="GO" id="GO:0015986">
    <property type="term" value="P:proton motive force-driven ATP synthesis"/>
    <property type="evidence" value="ECO:0007669"/>
    <property type="project" value="InterPro"/>
</dbReference>
<reference evidence="14" key="1">
    <citation type="journal article" date="2022" name="Org. Divers. Evol.">
        <title>Historical biogeography highlights the role of Miocene landscape changes on the diversification of a clade of Amazonian tree frogs.</title>
        <authorList>
            <person name="Ortiz D.A."/>
            <person name="Hoskin C.J."/>
            <person name="Werneck F.P."/>
            <person name="Rejaud A."/>
            <person name="Manzi S."/>
            <person name="Ron S.R."/>
            <person name="Fouquet A."/>
        </authorList>
    </citation>
    <scope>NUCLEOTIDE SEQUENCE</scope>
</reference>
<keyword evidence="9 12" id="KW-0496">Mitochondrion</keyword>
<dbReference type="Pfam" id="PF00895">
    <property type="entry name" value="ATP-synt_8"/>
    <property type="match status" value="1"/>
</dbReference>
<sequence length="54" mass="6541">MPQLDSTVWFSILVISWLTLILFSPIKMTVFQILNDPNHKTYMGLDKQWYWPWP</sequence>
<dbReference type="InterPro" id="IPR001421">
    <property type="entry name" value="ATP8_metazoa"/>
</dbReference>
<gene>
    <name evidence="14" type="primary">ATP8</name>
</gene>
<dbReference type="GO" id="GO:0045259">
    <property type="term" value="C:proton-transporting ATP synthase complex"/>
    <property type="evidence" value="ECO:0007669"/>
    <property type="project" value="UniProtKB-KW"/>
</dbReference>
<evidence type="ECO:0000256" key="10">
    <source>
        <dbReference type="ARBA" id="ARBA00023136"/>
    </source>
</evidence>
<comment type="subcellular location">
    <subcellularLocation>
        <location evidence="1 12">Mitochondrion membrane</location>
        <topology evidence="1 12">Single-pass membrane protein</topology>
    </subcellularLocation>
</comment>
<evidence type="ECO:0000256" key="7">
    <source>
        <dbReference type="ARBA" id="ARBA00022989"/>
    </source>
</evidence>
<evidence type="ECO:0000256" key="9">
    <source>
        <dbReference type="ARBA" id="ARBA00023128"/>
    </source>
</evidence>
<evidence type="ECO:0000256" key="1">
    <source>
        <dbReference type="ARBA" id="ARBA00004304"/>
    </source>
</evidence>
<evidence type="ECO:0000256" key="2">
    <source>
        <dbReference type="ARBA" id="ARBA00008892"/>
    </source>
</evidence>
<evidence type="ECO:0000256" key="11">
    <source>
        <dbReference type="ARBA" id="ARBA00023310"/>
    </source>
</evidence>
<name>A0A9E8MJ97_9NEOB</name>
<keyword evidence="8 12" id="KW-0406">Ion transport</keyword>
<evidence type="ECO:0000256" key="6">
    <source>
        <dbReference type="ARBA" id="ARBA00022781"/>
    </source>
</evidence>
<evidence type="ECO:0000256" key="13">
    <source>
        <dbReference type="SAM" id="Phobius"/>
    </source>
</evidence>
<comment type="similarity">
    <text evidence="2 12">Belongs to the ATPase protein 8 family.</text>
</comment>
<evidence type="ECO:0000256" key="5">
    <source>
        <dbReference type="ARBA" id="ARBA00022692"/>
    </source>
</evidence>
<accession>A0A9E8MJ97</accession>
<dbReference type="EMBL" id="OP572178">
    <property type="protein sequence ID" value="WAB69999.1"/>
    <property type="molecule type" value="Genomic_DNA"/>
</dbReference>
<evidence type="ECO:0000256" key="12">
    <source>
        <dbReference type="RuleBase" id="RU003661"/>
    </source>
</evidence>
<keyword evidence="4 12" id="KW-0138">CF(0)</keyword>
<dbReference type="AlphaFoldDB" id="A0A9E8MJ97"/>
<evidence type="ECO:0000256" key="4">
    <source>
        <dbReference type="ARBA" id="ARBA00022547"/>
    </source>
</evidence>
<evidence type="ECO:0000256" key="3">
    <source>
        <dbReference type="ARBA" id="ARBA00022448"/>
    </source>
</evidence>
<keyword evidence="3 12" id="KW-0813">Transport</keyword>
<dbReference type="GO" id="GO:0031966">
    <property type="term" value="C:mitochondrial membrane"/>
    <property type="evidence" value="ECO:0007669"/>
    <property type="project" value="UniProtKB-SubCell"/>
</dbReference>
<keyword evidence="10 13" id="KW-0472">Membrane</keyword>
<keyword evidence="11" id="KW-0066">ATP synthesis</keyword>
<keyword evidence="5 12" id="KW-0812">Transmembrane</keyword>
<proteinExistence type="inferred from homology"/>
<organism evidence="14">
    <name type="scientific">Osteocephalus aff. leoniae DO-2022</name>
    <dbReference type="NCBI Taxonomy" id="2951407"/>
    <lineage>
        <taxon>Eukaryota</taxon>
        <taxon>Metazoa</taxon>
        <taxon>Chordata</taxon>
        <taxon>Craniata</taxon>
        <taxon>Vertebrata</taxon>
        <taxon>Euteleostomi</taxon>
        <taxon>Amphibia</taxon>
        <taxon>Batrachia</taxon>
        <taxon>Anura</taxon>
        <taxon>Neobatrachia</taxon>
        <taxon>Hyloidea</taxon>
        <taxon>Hylidae</taxon>
        <taxon>Hylinae</taxon>
        <taxon>Lophiohylini</taxon>
        <taxon>Osteocephalus</taxon>
    </lineage>
</organism>
<protein>
    <recommendedName>
        <fullName evidence="12">ATP synthase complex subunit 8</fullName>
    </recommendedName>
</protein>
<keyword evidence="7 13" id="KW-1133">Transmembrane helix</keyword>
<feature type="transmembrane region" description="Helical" evidence="13">
    <location>
        <begin position="6"/>
        <end position="23"/>
    </location>
</feature>
<geneLocation type="mitochondrion" evidence="14"/>
<evidence type="ECO:0000313" key="14">
    <source>
        <dbReference type="EMBL" id="WAB69999.1"/>
    </source>
</evidence>
<keyword evidence="6 12" id="KW-0375">Hydrogen ion transport</keyword>